<feature type="transmembrane region" description="Helical" evidence="6">
    <location>
        <begin position="16"/>
        <end position="38"/>
    </location>
</feature>
<keyword evidence="3 6" id="KW-0812">Transmembrane</keyword>
<comment type="subcellular location">
    <subcellularLocation>
        <location evidence="1">Cell membrane</location>
        <topology evidence="1">Multi-pass membrane protein</topology>
    </subcellularLocation>
</comment>
<evidence type="ECO:0000256" key="4">
    <source>
        <dbReference type="ARBA" id="ARBA00022989"/>
    </source>
</evidence>
<feature type="transmembrane region" description="Helical" evidence="6">
    <location>
        <begin position="75"/>
        <end position="94"/>
    </location>
</feature>
<reference evidence="8" key="2">
    <citation type="submission" date="2020-09" db="EMBL/GenBank/DDBJ databases">
        <authorList>
            <person name="Sun Q."/>
            <person name="Sedlacek I."/>
        </authorList>
    </citation>
    <scope>NUCLEOTIDE SEQUENCE</scope>
    <source>
        <strain evidence="8">CCM 7905</strain>
    </source>
</reference>
<sequence length="119" mass="12831">MANAFDLSTTAKRFRFVAIAEAITWVALLVGMAIKWIPDPNIDSAVRYPGMIHGAVFVIYIVVTVVTAVKLKWTVGVTLVALLASIPPFGTVIYERWAVRTGRLAELSEGGATSRSVPA</sequence>
<proteinExistence type="predicted"/>
<name>A0A917LHZ4_9NOCA</name>
<keyword evidence="2" id="KW-1003">Cell membrane</keyword>
<feature type="domain" description="DUF3817" evidence="7">
    <location>
        <begin position="12"/>
        <end position="100"/>
    </location>
</feature>
<dbReference type="PANTHER" id="PTHR40077:SF1">
    <property type="entry name" value="MEMBRANE PROTEIN"/>
    <property type="match status" value="1"/>
</dbReference>
<evidence type="ECO:0000256" key="3">
    <source>
        <dbReference type="ARBA" id="ARBA00022692"/>
    </source>
</evidence>
<feature type="transmembrane region" description="Helical" evidence="6">
    <location>
        <begin position="50"/>
        <end position="69"/>
    </location>
</feature>
<evidence type="ECO:0000256" key="6">
    <source>
        <dbReference type="SAM" id="Phobius"/>
    </source>
</evidence>
<dbReference type="RefSeq" id="WP_188547041.1">
    <property type="nucleotide sequence ID" value="NZ_BMCU01000006.1"/>
</dbReference>
<reference evidence="8" key="1">
    <citation type="journal article" date="2014" name="Int. J. Syst. Evol. Microbiol.">
        <title>Complete genome sequence of Corynebacterium casei LMG S-19264T (=DSM 44701T), isolated from a smear-ripened cheese.</title>
        <authorList>
            <consortium name="US DOE Joint Genome Institute (JGI-PGF)"/>
            <person name="Walter F."/>
            <person name="Albersmeier A."/>
            <person name="Kalinowski J."/>
            <person name="Ruckert C."/>
        </authorList>
    </citation>
    <scope>NUCLEOTIDE SEQUENCE</scope>
    <source>
        <strain evidence="8">CCM 7905</strain>
    </source>
</reference>
<dbReference type="Pfam" id="PF12823">
    <property type="entry name" value="DUF3817"/>
    <property type="match status" value="1"/>
</dbReference>
<dbReference type="GO" id="GO:0005886">
    <property type="term" value="C:plasma membrane"/>
    <property type="evidence" value="ECO:0007669"/>
    <property type="project" value="UniProtKB-SubCell"/>
</dbReference>
<accession>A0A917LHZ4</accession>
<keyword evidence="4 6" id="KW-1133">Transmembrane helix</keyword>
<protein>
    <submittedName>
        <fullName evidence="8">Membrane protein</fullName>
    </submittedName>
</protein>
<evidence type="ECO:0000256" key="5">
    <source>
        <dbReference type="ARBA" id="ARBA00023136"/>
    </source>
</evidence>
<evidence type="ECO:0000256" key="2">
    <source>
        <dbReference type="ARBA" id="ARBA00022475"/>
    </source>
</evidence>
<gene>
    <name evidence="8" type="ORF">GCM10007304_43640</name>
</gene>
<dbReference type="Proteomes" id="UP000654257">
    <property type="component" value="Unassembled WGS sequence"/>
</dbReference>
<evidence type="ECO:0000313" key="9">
    <source>
        <dbReference type="Proteomes" id="UP000654257"/>
    </source>
</evidence>
<dbReference type="EMBL" id="BMCU01000006">
    <property type="protein sequence ID" value="GGG25068.1"/>
    <property type="molecule type" value="Genomic_DNA"/>
</dbReference>
<evidence type="ECO:0000313" key="8">
    <source>
        <dbReference type="EMBL" id="GGG25068.1"/>
    </source>
</evidence>
<dbReference type="PANTHER" id="PTHR40077">
    <property type="entry name" value="MEMBRANE PROTEIN-RELATED"/>
    <property type="match status" value="1"/>
</dbReference>
<dbReference type="AlphaFoldDB" id="A0A917LHZ4"/>
<evidence type="ECO:0000259" key="7">
    <source>
        <dbReference type="Pfam" id="PF12823"/>
    </source>
</evidence>
<dbReference type="NCBIfam" id="TIGR03954">
    <property type="entry name" value="integ_memb_HG"/>
    <property type="match status" value="1"/>
</dbReference>
<keyword evidence="9" id="KW-1185">Reference proteome</keyword>
<organism evidence="8 9">
    <name type="scientific">Rhodococcoides trifolii</name>
    <dbReference type="NCBI Taxonomy" id="908250"/>
    <lineage>
        <taxon>Bacteria</taxon>
        <taxon>Bacillati</taxon>
        <taxon>Actinomycetota</taxon>
        <taxon>Actinomycetes</taxon>
        <taxon>Mycobacteriales</taxon>
        <taxon>Nocardiaceae</taxon>
        <taxon>Rhodococcoides</taxon>
    </lineage>
</organism>
<dbReference type="InterPro" id="IPR023845">
    <property type="entry name" value="DUF3817_TM"/>
</dbReference>
<comment type="caution">
    <text evidence="8">The sequence shown here is derived from an EMBL/GenBank/DDBJ whole genome shotgun (WGS) entry which is preliminary data.</text>
</comment>
<keyword evidence="5 6" id="KW-0472">Membrane</keyword>
<evidence type="ECO:0000256" key="1">
    <source>
        <dbReference type="ARBA" id="ARBA00004651"/>
    </source>
</evidence>